<gene>
    <name evidence="2" type="ORF">HMPREF1120_08976</name>
</gene>
<dbReference type="EMBL" id="JH226137">
    <property type="protein sequence ID" value="EHY61036.1"/>
    <property type="molecule type" value="Genomic_DNA"/>
</dbReference>
<dbReference type="Proteomes" id="UP000007304">
    <property type="component" value="Unassembled WGS sequence"/>
</dbReference>
<name>H6CB89_EXODN</name>
<evidence type="ECO:0000313" key="3">
    <source>
        <dbReference type="Proteomes" id="UP000007304"/>
    </source>
</evidence>
<accession>H6CB89</accession>
<dbReference type="RefSeq" id="XP_009161497.1">
    <property type="nucleotide sequence ID" value="XM_009163249.1"/>
</dbReference>
<dbReference type="PANTHER" id="PTHR14209:SF19">
    <property type="entry name" value="ISOAMYL ACETATE-HYDROLYZING ESTERASE 1 HOMOLOG"/>
    <property type="match status" value="1"/>
</dbReference>
<dbReference type="CDD" id="cd01838">
    <property type="entry name" value="Isoamyl_acetate_hydrolase_like"/>
    <property type="match status" value="1"/>
</dbReference>
<dbReference type="HOGENOM" id="CLU_051989_0_0_1"/>
<evidence type="ECO:0000313" key="2">
    <source>
        <dbReference type="EMBL" id="EHY61036.1"/>
    </source>
</evidence>
<dbReference type="Pfam" id="PF13472">
    <property type="entry name" value="Lipase_GDSL_2"/>
    <property type="match status" value="1"/>
</dbReference>
<dbReference type="AlphaFoldDB" id="H6CB89"/>
<protein>
    <recommendedName>
        <fullName evidence="1">SGNH hydrolase-type esterase domain-containing protein</fullName>
    </recommendedName>
</protein>
<dbReference type="VEuPathDB" id="FungiDB:HMPREF1120_08976"/>
<sequence>MPDAALYSSRHAPGRYAPARSLIELETVSPALFVFKRGPPPAVSLVYRLSPDIRKRAMSHSPDLAASSRSMAPRSKTYPQFILFGDSITQGASHVFQSSLQDWYMRRVDVLNRGFSGYTAPAGYDNLLQFFPPVLPSSCFPRVQLMTIFFGANDACLPGNPQHVPIEQYKQSLRDIVNFEGVKLHDTKIILIVPAPVDEWQLATGERKASTTAKYAAACREVGQELALPVLDLWTIFMLKAGWTEGSTDPLIGSKAAPKNKVFEELLSDGLHFTPTAYQLVFDELVKLIHEKLPDQLPENLPSIFPDWRAKLGVVT</sequence>
<dbReference type="InParanoid" id="H6CB89"/>
<dbReference type="InterPro" id="IPR036514">
    <property type="entry name" value="SGNH_hydro_sf"/>
</dbReference>
<feature type="domain" description="SGNH hydrolase-type esterase" evidence="1">
    <location>
        <begin position="83"/>
        <end position="280"/>
    </location>
</feature>
<dbReference type="FunCoup" id="H6CB89">
    <property type="interactions" value="230"/>
</dbReference>
<dbReference type="eggNOG" id="KOG3035">
    <property type="taxonomic scope" value="Eukaryota"/>
</dbReference>
<dbReference type="SUPFAM" id="SSF52266">
    <property type="entry name" value="SGNH hydrolase"/>
    <property type="match status" value="1"/>
</dbReference>
<dbReference type="PANTHER" id="PTHR14209">
    <property type="entry name" value="ISOAMYL ACETATE-HYDROLYZING ESTERASE 1"/>
    <property type="match status" value="1"/>
</dbReference>
<dbReference type="InterPro" id="IPR045136">
    <property type="entry name" value="Iah1-like"/>
</dbReference>
<dbReference type="InterPro" id="IPR013830">
    <property type="entry name" value="SGNH_hydro"/>
</dbReference>
<organism evidence="2 3">
    <name type="scientific">Exophiala dermatitidis (strain ATCC 34100 / CBS 525.76 / NIH/UT8656)</name>
    <name type="common">Black yeast</name>
    <name type="synonym">Wangiella dermatitidis</name>
    <dbReference type="NCBI Taxonomy" id="858893"/>
    <lineage>
        <taxon>Eukaryota</taxon>
        <taxon>Fungi</taxon>
        <taxon>Dikarya</taxon>
        <taxon>Ascomycota</taxon>
        <taxon>Pezizomycotina</taxon>
        <taxon>Eurotiomycetes</taxon>
        <taxon>Chaetothyriomycetidae</taxon>
        <taxon>Chaetothyriales</taxon>
        <taxon>Herpotrichiellaceae</taxon>
        <taxon>Exophiala</taxon>
    </lineage>
</organism>
<dbReference type="STRING" id="858893.H6CB89"/>
<evidence type="ECO:0000259" key="1">
    <source>
        <dbReference type="Pfam" id="PF13472"/>
    </source>
</evidence>
<reference evidence="2" key="1">
    <citation type="submission" date="2011-07" db="EMBL/GenBank/DDBJ databases">
        <title>The Genome Sequence of Exophiala (Wangiella) dermatitidis NIH/UT8656.</title>
        <authorList>
            <consortium name="The Broad Institute Genome Sequencing Platform"/>
            <person name="Cuomo C."/>
            <person name="Wang Z."/>
            <person name="Hunicke-Smith S."/>
            <person name="Szanislo P.J."/>
            <person name="Earl A."/>
            <person name="Young S.K."/>
            <person name="Zeng Q."/>
            <person name="Gargeya S."/>
            <person name="Fitzgerald M."/>
            <person name="Haas B."/>
            <person name="Abouelleil A."/>
            <person name="Alvarado L."/>
            <person name="Arachchi H.M."/>
            <person name="Berlin A."/>
            <person name="Brown A."/>
            <person name="Chapman S.B."/>
            <person name="Chen Z."/>
            <person name="Dunbar C."/>
            <person name="Freedman E."/>
            <person name="Gearin G."/>
            <person name="Gellesch M."/>
            <person name="Goldberg J."/>
            <person name="Griggs A."/>
            <person name="Gujja S."/>
            <person name="Heiman D."/>
            <person name="Howarth C."/>
            <person name="Larson L."/>
            <person name="Lui A."/>
            <person name="MacDonald P.J.P."/>
            <person name="Montmayeur A."/>
            <person name="Murphy C."/>
            <person name="Neiman D."/>
            <person name="Pearson M."/>
            <person name="Priest M."/>
            <person name="Roberts A."/>
            <person name="Saif S."/>
            <person name="Shea T."/>
            <person name="Shenoy N."/>
            <person name="Sisk P."/>
            <person name="Stolte C."/>
            <person name="Sykes S."/>
            <person name="Wortman J."/>
            <person name="Nusbaum C."/>
            <person name="Birren B."/>
        </authorList>
    </citation>
    <scope>NUCLEOTIDE SEQUENCE</scope>
    <source>
        <strain evidence="2">NIH/UT8656</strain>
    </source>
</reference>
<proteinExistence type="predicted"/>
<dbReference type="Gene3D" id="3.40.50.1110">
    <property type="entry name" value="SGNH hydrolase"/>
    <property type="match status" value="1"/>
</dbReference>
<dbReference type="OrthoDB" id="671439at2759"/>
<dbReference type="OMA" id="VIWPKVI"/>
<dbReference type="GeneID" id="20313615"/>
<keyword evidence="3" id="KW-1185">Reference proteome</keyword>